<proteinExistence type="predicted"/>
<comment type="caution">
    <text evidence="1">The sequence shown here is derived from an EMBL/GenBank/DDBJ whole genome shotgun (WGS) entry which is preliminary data.</text>
</comment>
<evidence type="ECO:0000313" key="2">
    <source>
        <dbReference type="Proteomes" id="UP001596074"/>
    </source>
</evidence>
<evidence type="ECO:0000313" key="1">
    <source>
        <dbReference type="EMBL" id="MFC5751907.1"/>
    </source>
</evidence>
<dbReference type="RefSeq" id="WP_378287869.1">
    <property type="nucleotide sequence ID" value="NZ_JBHSON010000077.1"/>
</dbReference>
<sequence length="103" mass="11587">MPSRRRPGPADEYWRKNDESHAFPRGLYDAMAGAGRLGIALPTIVKHGSAEPRREILPTDTTRISTRARRDGDGCKVWITERALGGPVAFRRERKRQPNRGGH</sequence>
<dbReference type="EMBL" id="JBHSON010000077">
    <property type="protein sequence ID" value="MFC5751907.1"/>
    <property type="molecule type" value="Genomic_DNA"/>
</dbReference>
<name>A0ABW1ABC5_9ACTN</name>
<gene>
    <name evidence="1" type="ORF">ACFPZN_40395</name>
</gene>
<protein>
    <submittedName>
        <fullName evidence="1">Uncharacterized protein</fullName>
    </submittedName>
</protein>
<reference evidence="2" key="1">
    <citation type="journal article" date="2019" name="Int. J. Syst. Evol. Microbiol.">
        <title>The Global Catalogue of Microorganisms (GCM) 10K type strain sequencing project: providing services to taxonomists for standard genome sequencing and annotation.</title>
        <authorList>
            <consortium name="The Broad Institute Genomics Platform"/>
            <consortium name="The Broad Institute Genome Sequencing Center for Infectious Disease"/>
            <person name="Wu L."/>
            <person name="Ma J."/>
        </authorList>
    </citation>
    <scope>NUCLEOTIDE SEQUENCE [LARGE SCALE GENOMIC DNA]</scope>
    <source>
        <strain evidence="2">KCTC 42087</strain>
    </source>
</reference>
<dbReference type="SUPFAM" id="SSF56645">
    <property type="entry name" value="Acyl-CoA dehydrogenase NM domain-like"/>
    <property type="match status" value="1"/>
</dbReference>
<keyword evidence="2" id="KW-1185">Reference proteome</keyword>
<dbReference type="InterPro" id="IPR009100">
    <property type="entry name" value="AcylCoA_DH/oxidase_NM_dom_sf"/>
</dbReference>
<organism evidence="1 2">
    <name type="scientific">Actinomadura rugatobispora</name>
    <dbReference type="NCBI Taxonomy" id="1994"/>
    <lineage>
        <taxon>Bacteria</taxon>
        <taxon>Bacillati</taxon>
        <taxon>Actinomycetota</taxon>
        <taxon>Actinomycetes</taxon>
        <taxon>Streptosporangiales</taxon>
        <taxon>Thermomonosporaceae</taxon>
        <taxon>Actinomadura</taxon>
    </lineage>
</organism>
<accession>A0ABW1ABC5</accession>
<dbReference type="Proteomes" id="UP001596074">
    <property type="component" value="Unassembled WGS sequence"/>
</dbReference>